<reference evidence="3 4" key="1">
    <citation type="submission" date="2016-10" db="EMBL/GenBank/DDBJ databases">
        <title>Complete Genome Sequence of the Nonylphenol-Degrading Bacterium Sphingobium cloacae JCM 10874T.</title>
        <authorList>
            <person name="Ootsuka M."/>
            <person name="Nishizawa T."/>
            <person name="Ohta H."/>
        </authorList>
    </citation>
    <scope>NUCLEOTIDE SEQUENCE [LARGE SCALE GENOMIC DNA]</scope>
    <source>
        <strain evidence="3 4">JCM 10874</strain>
    </source>
</reference>
<dbReference type="Gene3D" id="3.40.30.10">
    <property type="entry name" value="Glutaredoxin"/>
    <property type="match status" value="1"/>
</dbReference>
<dbReference type="InterPro" id="IPR010987">
    <property type="entry name" value="Glutathione-S-Trfase_C-like"/>
</dbReference>
<dbReference type="PANTHER" id="PTHR44051:SF8">
    <property type="entry name" value="GLUTATHIONE S-TRANSFERASE GSTA"/>
    <property type="match status" value="1"/>
</dbReference>
<feature type="domain" description="GST N-terminal" evidence="1">
    <location>
        <begin position="1"/>
        <end position="81"/>
    </location>
</feature>
<dbReference type="NCBIfam" id="NF007831">
    <property type="entry name" value="PRK10542.1"/>
    <property type="match status" value="1"/>
</dbReference>
<dbReference type="EMBL" id="AP017655">
    <property type="protein sequence ID" value="BAV64463.1"/>
    <property type="molecule type" value="Genomic_DNA"/>
</dbReference>
<organism evidence="3 4">
    <name type="scientific">Sphingobium cloacae</name>
    <dbReference type="NCBI Taxonomy" id="120107"/>
    <lineage>
        <taxon>Bacteria</taxon>
        <taxon>Pseudomonadati</taxon>
        <taxon>Pseudomonadota</taxon>
        <taxon>Alphaproteobacteria</taxon>
        <taxon>Sphingomonadales</taxon>
        <taxon>Sphingomonadaceae</taxon>
        <taxon>Sphingobium</taxon>
    </lineage>
</organism>
<proteinExistence type="predicted"/>
<dbReference type="CDD" id="cd03188">
    <property type="entry name" value="GST_C_Beta"/>
    <property type="match status" value="1"/>
</dbReference>
<dbReference type="Pfam" id="PF13409">
    <property type="entry name" value="GST_N_2"/>
    <property type="match status" value="1"/>
</dbReference>
<dbReference type="SFLD" id="SFLDG00358">
    <property type="entry name" value="Main_(cytGST)"/>
    <property type="match status" value="1"/>
</dbReference>
<dbReference type="PROSITE" id="PS50405">
    <property type="entry name" value="GST_CTER"/>
    <property type="match status" value="1"/>
</dbReference>
<dbReference type="InterPro" id="IPR036249">
    <property type="entry name" value="Thioredoxin-like_sf"/>
</dbReference>
<keyword evidence="4" id="KW-1185">Reference proteome</keyword>
<dbReference type="SUPFAM" id="SSF52833">
    <property type="entry name" value="Thioredoxin-like"/>
    <property type="match status" value="1"/>
</dbReference>
<dbReference type="InterPro" id="IPR004046">
    <property type="entry name" value="GST_C"/>
</dbReference>
<name>A0A1E1F1R7_9SPHN</name>
<evidence type="ECO:0000259" key="1">
    <source>
        <dbReference type="PROSITE" id="PS50404"/>
    </source>
</evidence>
<dbReference type="AlphaFoldDB" id="A0A1E1F1R7"/>
<evidence type="ECO:0000313" key="4">
    <source>
        <dbReference type="Proteomes" id="UP000218272"/>
    </source>
</evidence>
<gene>
    <name evidence="3" type="ORF">SCLO_1014230</name>
</gene>
<dbReference type="GO" id="GO:0016740">
    <property type="term" value="F:transferase activity"/>
    <property type="evidence" value="ECO:0007669"/>
    <property type="project" value="UniProtKB-KW"/>
</dbReference>
<dbReference type="InterPro" id="IPR036282">
    <property type="entry name" value="Glutathione-S-Trfase_C_sf"/>
</dbReference>
<dbReference type="Proteomes" id="UP000218272">
    <property type="component" value="Chromosome SCLO_1"/>
</dbReference>
<dbReference type="Pfam" id="PF00043">
    <property type="entry name" value="GST_C"/>
    <property type="match status" value="1"/>
</dbReference>
<dbReference type="CDD" id="cd03057">
    <property type="entry name" value="GST_N_Beta"/>
    <property type="match status" value="1"/>
</dbReference>
<protein>
    <submittedName>
        <fullName evidence="3">Glutathione S-transferase</fullName>
    </submittedName>
</protein>
<dbReference type="PROSITE" id="PS50404">
    <property type="entry name" value="GST_NTER"/>
    <property type="match status" value="1"/>
</dbReference>
<sequence length="200" mass="22383">MKLYYAPYACSLAVHIVALEAGVSLDLVKVDLDGYTLPDGSDYRSVNPRGYVPVLEFDDGERLTETAVLVQYLADSGSHRELLPAFGTRERLRAQSWLNVIATELHKTFSWLWRDDTPEETRQIVRAKLADRFAELDGLLAAQPFLTGTQFTVVDAYAFTVVDWANHVDIDLSAYPNLSAFMVRVGDRPSVQAALREEGE</sequence>
<dbReference type="Gene3D" id="1.20.1050.10">
    <property type="match status" value="1"/>
</dbReference>
<dbReference type="SUPFAM" id="SSF47616">
    <property type="entry name" value="GST C-terminal domain-like"/>
    <property type="match status" value="1"/>
</dbReference>
<dbReference type="OrthoDB" id="7583243at2"/>
<feature type="domain" description="GST C-terminal" evidence="2">
    <location>
        <begin position="87"/>
        <end position="200"/>
    </location>
</feature>
<evidence type="ECO:0000313" key="3">
    <source>
        <dbReference type="EMBL" id="BAV64463.1"/>
    </source>
</evidence>
<dbReference type="InterPro" id="IPR004045">
    <property type="entry name" value="Glutathione_S-Trfase_N"/>
</dbReference>
<dbReference type="SFLD" id="SFLDS00019">
    <property type="entry name" value="Glutathione_Transferase_(cytos"/>
    <property type="match status" value="1"/>
</dbReference>
<dbReference type="PANTHER" id="PTHR44051">
    <property type="entry name" value="GLUTATHIONE S-TRANSFERASE-RELATED"/>
    <property type="match status" value="1"/>
</dbReference>
<evidence type="ECO:0000259" key="2">
    <source>
        <dbReference type="PROSITE" id="PS50405"/>
    </source>
</evidence>
<dbReference type="KEGG" id="sclo:SCLO_1014230"/>
<dbReference type="RefSeq" id="WP_066516276.1">
    <property type="nucleotide sequence ID" value="NZ_AP017655.1"/>
</dbReference>
<dbReference type="InterPro" id="IPR040079">
    <property type="entry name" value="Glutathione_S-Trfase"/>
</dbReference>
<accession>A0A1E1F1R7</accession>
<dbReference type="SFLD" id="SFLDG01150">
    <property type="entry name" value="Main.1:_Beta-like"/>
    <property type="match status" value="1"/>
</dbReference>
<keyword evidence="3" id="KW-0808">Transferase</keyword>